<feature type="compositionally biased region" description="Low complexity" evidence="1">
    <location>
        <begin position="679"/>
        <end position="696"/>
    </location>
</feature>
<keyword evidence="4" id="KW-1185">Reference proteome</keyword>
<feature type="compositionally biased region" description="Polar residues" evidence="1">
    <location>
        <begin position="921"/>
        <end position="938"/>
    </location>
</feature>
<evidence type="ECO:0000313" key="3">
    <source>
        <dbReference type="EMBL" id="RCH94563.1"/>
    </source>
</evidence>
<evidence type="ECO:0000259" key="2">
    <source>
        <dbReference type="PROSITE" id="PS50003"/>
    </source>
</evidence>
<dbReference type="OrthoDB" id="5563754at2759"/>
<evidence type="ECO:0000313" key="4">
    <source>
        <dbReference type="Proteomes" id="UP000252139"/>
    </source>
</evidence>
<sequence>MPRQNPFLRRASSPGDINNNESNGQTTPVPPVPSFHPGKLAQASLSESALKVPLKPVAFKNTQPRATSMRPSRFIKASTPTSSTSSPLVASDHSNGKETQIVNNPEMISFIGLFEAFTQKVYIEGYLMRYNDTECSNSSTVSFSSDDSQQKKTKTKMFVELSGSTLILWDAEAPGSSVMPTYTQIMDTATVYGGSIEDGNKKTKYVFTLCSNAKSKTMFETSDYATMVRWVSAIRLSCFEKQRLHQLFTHKLLISKEPEERKSMNSAYLQVRMPGTTLWKKYWVVLPGGKKTKSNKAQHVSLYGSKRSKTPLLTLSDISHVYAIYPESPQLIEKGSMIRVDCKVNDKEETCWFMADKCEVTIQWLFSMFDKFKLYGRPLGLLNDCLNPSSLNFGEPMQTSNSVQRLFLEVDQVIKTMDIASIPVKHIEETFMEIIKNSQSLEPPVTRPTGLRANSLPLITVISADDDEQITQQRSSSDNIAALHGDKQNGFETDSTNLSFKFARHVADSSDESDQDDEDIEDEEEEYDSDNEPIGRKTNSRTNSTVATPSPASFADSLIPDFDFGNGFDVPKDVTAAAVAAAVVNASSSLSSSSVITSNSLDEEYTVPRKHIRKLSVPVNARHGSSLNEAPSSNNQESSLFGDFDLTGDFGKFLDLPMDQHQRKYSLPAKLSFDRSSESRSTTSSTHSSHHNNNYQNHSRQWELDWNNEMQGAESPQNRPKHPYDDDSYDSDFDGPLIPSLGDHFAPQNSLLDTYLGEHLSAKEQVEYAKATGQPLIQMPVKKEGLPQGGLVGVISQREKDKKEGNGFRVAERVNQHYQDRIEREKERRILEQRQQQIMKHQMMLYANGYGMPMMPFVNPVMNPMNFMGMVPVFPAPTNNNNNTSPCMTPPPYPPLNSNASSPHMSHMRPMYGSPSPMNYHHQSPSLSAPLMNRNSPRQSDELDANSGPLFRKHSVSPLS</sequence>
<protein>
    <recommendedName>
        <fullName evidence="2">PH domain-containing protein</fullName>
    </recommendedName>
</protein>
<reference evidence="3 4" key="1">
    <citation type="journal article" date="2018" name="G3 (Bethesda)">
        <title>Phylogenetic and Phylogenomic Definition of Rhizopus Species.</title>
        <authorList>
            <person name="Gryganskyi A.P."/>
            <person name="Golan J."/>
            <person name="Dolatabadi S."/>
            <person name="Mondo S."/>
            <person name="Robb S."/>
            <person name="Idnurm A."/>
            <person name="Muszewska A."/>
            <person name="Steczkiewicz K."/>
            <person name="Masonjones S."/>
            <person name="Liao H.L."/>
            <person name="Gajdeczka M.T."/>
            <person name="Anike F."/>
            <person name="Vuek A."/>
            <person name="Anishchenko I.M."/>
            <person name="Voigt K."/>
            <person name="de Hoog G.S."/>
            <person name="Smith M.E."/>
            <person name="Heitman J."/>
            <person name="Vilgalys R."/>
            <person name="Stajich J.E."/>
        </authorList>
    </citation>
    <scope>NUCLEOTIDE SEQUENCE [LARGE SCALE GENOMIC DNA]</scope>
    <source>
        <strain evidence="3 4">CBS 357.93</strain>
    </source>
</reference>
<feature type="region of interest" description="Disordered" evidence="1">
    <location>
        <begin position="667"/>
        <end position="696"/>
    </location>
</feature>
<feature type="region of interest" description="Disordered" evidence="1">
    <location>
        <begin position="506"/>
        <end position="552"/>
    </location>
</feature>
<feature type="compositionally biased region" description="Basic residues" evidence="1">
    <location>
        <begin position="951"/>
        <end position="960"/>
    </location>
</feature>
<accession>A0A367JXA0</accession>
<feature type="region of interest" description="Disordered" evidence="1">
    <location>
        <begin position="885"/>
        <end position="960"/>
    </location>
</feature>
<feature type="region of interest" description="Disordered" evidence="1">
    <location>
        <begin position="711"/>
        <end position="736"/>
    </location>
</feature>
<organism evidence="3 4">
    <name type="scientific">Rhizopus azygosporus</name>
    <name type="common">Rhizopus microsporus var. azygosporus</name>
    <dbReference type="NCBI Taxonomy" id="86630"/>
    <lineage>
        <taxon>Eukaryota</taxon>
        <taxon>Fungi</taxon>
        <taxon>Fungi incertae sedis</taxon>
        <taxon>Mucoromycota</taxon>
        <taxon>Mucoromycotina</taxon>
        <taxon>Mucoromycetes</taxon>
        <taxon>Mucorales</taxon>
        <taxon>Mucorineae</taxon>
        <taxon>Rhizopodaceae</taxon>
        <taxon>Rhizopus</taxon>
    </lineage>
</organism>
<feature type="compositionally biased region" description="Polar residues" evidence="1">
    <location>
        <begin position="15"/>
        <end position="27"/>
    </location>
</feature>
<feature type="region of interest" description="Disordered" evidence="1">
    <location>
        <begin position="61"/>
        <end position="98"/>
    </location>
</feature>
<feature type="domain" description="PH" evidence="2">
    <location>
        <begin position="120"/>
        <end position="239"/>
    </location>
</feature>
<proteinExistence type="predicted"/>
<dbReference type="SUPFAM" id="SSF50729">
    <property type="entry name" value="PH domain-like"/>
    <property type="match status" value="1"/>
</dbReference>
<dbReference type="Pfam" id="PF25381">
    <property type="entry name" value="PH_26"/>
    <property type="match status" value="1"/>
</dbReference>
<feature type="compositionally biased region" description="Polar residues" evidence="1">
    <location>
        <begin position="61"/>
        <end position="70"/>
    </location>
</feature>
<feature type="compositionally biased region" description="Acidic residues" evidence="1">
    <location>
        <begin position="509"/>
        <end position="531"/>
    </location>
</feature>
<dbReference type="AlphaFoldDB" id="A0A367JXA0"/>
<gene>
    <name evidence="3" type="ORF">CU097_012833</name>
</gene>
<dbReference type="SMART" id="SM00233">
    <property type="entry name" value="PH"/>
    <property type="match status" value="2"/>
</dbReference>
<dbReference type="InterPro" id="IPR001849">
    <property type="entry name" value="PH_domain"/>
</dbReference>
<dbReference type="EMBL" id="PJQL01000564">
    <property type="protein sequence ID" value="RCH94563.1"/>
    <property type="molecule type" value="Genomic_DNA"/>
</dbReference>
<dbReference type="InterPro" id="IPR011993">
    <property type="entry name" value="PH-like_dom_sf"/>
</dbReference>
<dbReference type="InterPro" id="IPR058155">
    <property type="entry name" value="Skg3/CAF120-like_PH"/>
</dbReference>
<feature type="compositionally biased region" description="Low complexity" evidence="1">
    <location>
        <begin position="78"/>
        <end position="87"/>
    </location>
</feature>
<dbReference type="Gene3D" id="2.30.29.30">
    <property type="entry name" value="Pleckstrin-homology domain (PH domain)/Phosphotyrosine-binding domain (PTB)"/>
    <property type="match status" value="1"/>
</dbReference>
<feature type="compositionally biased region" description="Polar residues" evidence="1">
    <location>
        <begin position="540"/>
        <end position="551"/>
    </location>
</feature>
<dbReference type="PROSITE" id="PS50003">
    <property type="entry name" value="PH_DOMAIN"/>
    <property type="match status" value="1"/>
</dbReference>
<dbReference type="Proteomes" id="UP000252139">
    <property type="component" value="Unassembled WGS sequence"/>
</dbReference>
<evidence type="ECO:0000256" key="1">
    <source>
        <dbReference type="SAM" id="MobiDB-lite"/>
    </source>
</evidence>
<name>A0A367JXA0_RHIAZ</name>
<comment type="caution">
    <text evidence="3">The sequence shown here is derived from an EMBL/GenBank/DDBJ whole genome shotgun (WGS) entry which is preliminary data.</text>
</comment>
<feature type="region of interest" description="Disordered" evidence="1">
    <location>
        <begin position="1"/>
        <end position="39"/>
    </location>
</feature>
<dbReference type="STRING" id="86630.A0A367JXA0"/>